<evidence type="ECO:0000259" key="4">
    <source>
        <dbReference type="SMART" id="SM00822"/>
    </source>
</evidence>
<dbReference type="RefSeq" id="WP_189054471.1">
    <property type="nucleotide sequence ID" value="NZ_BMMK01000003.1"/>
</dbReference>
<dbReference type="SMART" id="SM00822">
    <property type="entry name" value="PKS_KR"/>
    <property type="match status" value="1"/>
</dbReference>
<dbReference type="GO" id="GO:0016491">
    <property type="term" value="F:oxidoreductase activity"/>
    <property type="evidence" value="ECO:0007669"/>
    <property type="project" value="UniProtKB-KW"/>
</dbReference>
<comment type="similarity">
    <text evidence="1 3">Belongs to the short-chain dehydrogenases/reductases (SDR) family.</text>
</comment>
<dbReference type="Gene3D" id="3.40.50.720">
    <property type="entry name" value="NAD(P)-binding Rossmann-like Domain"/>
    <property type="match status" value="1"/>
</dbReference>
<dbReference type="InterPro" id="IPR057326">
    <property type="entry name" value="KR_dom"/>
</dbReference>
<reference evidence="5" key="2">
    <citation type="submission" date="2020-09" db="EMBL/GenBank/DDBJ databases">
        <authorList>
            <person name="Sun Q."/>
            <person name="Zhou Y."/>
        </authorList>
    </citation>
    <scope>NUCLEOTIDE SEQUENCE</scope>
    <source>
        <strain evidence="5">CGMCC 4.5737</strain>
    </source>
</reference>
<dbReference type="GO" id="GO:0016020">
    <property type="term" value="C:membrane"/>
    <property type="evidence" value="ECO:0007669"/>
    <property type="project" value="TreeGrafter"/>
</dbReference>
<dbReference type="AlphaFoldDB" id="A0A8J3CBE4"/>
<evidence type="ECO:0000256" key="2">
    <source>
        <dbReference type="ARBA" id="ARBA00023002"/>
    </source>
</evidence>
<dbReference type="PANTHER" id="PTHR44196">
    <property type="entry name" value="DEHYDROGENASE/REDUCTASE SDR FAMILY MEMBER 7B"/>
    <property type="match status" value="1"/>
</dbReference>
<dbReference type="PROSITE" id="PS00061">
    <property type="entry name" value="ADH_SHORT"/>
    <property type="match status" value="1"/>
</dbReference>
<dbReference type="SUPFAM" id="SSF51735">
    <property type="entry name" value="NAD(P)-binding Rossmann-fold domains"/>
    <property type="match status" value="1"/>
</dbReference>
<dbReference type="PRINTS" id="PR00081">
    <property type="entry name" value="GDHRDH"/>
</dbReference>
<comment type="caution">
    <text evidence="5">The sequence shown here is derived from an EMBL/GenBank/DDBJ whole genome shotgun (WGS) entry which is preliminary data.</text>
</comment>
<dbReference type="Pfam" id="PF00106">
    <property type="entry name" value="adh_short"/>
    <property type="match status" value="1"/>
</dbReference>
<gene>
    <name evidence="5" type="ORF">GCM10012275_10530</name>
</gene>
<dbReference type="InterPro" id="IPR020904">
    <property type="entry name" value="Sc_DH/Rdtase_CS"/>
</dbReference>
<keyword evidence="6" id="KW-1185">Reference proteome</keyword>
<keyword evidence="2" id="KW-0560">Oxidoreductase</keyword>
<dbReference type="EMBL" id="BMMK01000003">
    <property type="protein sequence ID" value="GGM41417.1"/>
    <property type="molecule type" value="Genomic_DNA"/>
</dbReference>
<dbReference type="PANTHER" id="PTHR44196:SF1">
    <property type="entry name" value="DEHYDROGENASE_REDUCTASE SDR FAMILY MEMBER 7B"/>
    <property type="match status" value="1"/>
</dbReference>
<dbReference type="InterPro" id="IPR036291">
    <property type="entry name" value="NAD(P)-bd_dom_sf"/>
</dbReference>
<feature type="domain" description="Ketoreductase" evidence="4">
    <location>
        <begin position="7"/>
        <end position="177"/>
    </location>
</feature>
<accession>A0A8J3CBE4</accession>
<sequence>MSHSETRTALVTGASSGIGRETARLLAERGYRVLGTCRNPESLPETERVPGVHYLPLDLGDPDSVARCAELAGPVDVLVNNAGQSQVGPLEDVPRQALELQFATNVFGPVQLTQLVLPGMRERGYGRVVMVGSMQASFPVAFRSSYVASKAALKGFGLALRTEVEPFGVTCTVIEPGSVNTGISARRDRTLTAGSPYTERCRRVANAIDSAEARGVPPVRVARTIVKAIEAQDPKPFYAVAREAPLALTLRRLLPRRAMERVTARRHGL</sequence>
<protein>
    <submittedName>
        <fullName evidence="5">Putative short-chain dehydrogenase/reductase</fullName>
    </submittedName>
</protein>
<dbReference type="PRINTS" id="PR00080">
    <property type="entry name" value="SDRFAMILY"/>
</dbReference>
<evidence type="ECO:0000256" key="3">
    <source>
        <dbReference type="RuleBase" id="RU000363"/>
    </source>
</evidence>
<name>A0A8J3CBE4_9PSEU</name>
<proteinExistence type="inferred from homology"/>
<evidence type="ECO:0000256" key="1">
    <source>
        <dbReference type="ARBA" id="ARBA00006484"/>
    </source>
</evidence>
<reference evidence="5" key="1">
    <citation type="journal article" date="2014" name="Int. J. Syst. Evol. Microbiol.">
        <title>Complete genome sequence of Corynebacterium casei LMG S-19264T (=DSM 44701T), isolated from a smear-ripened cheese.</title>
        <authorList>
            <consortium name="US DOE Joint Genome Institute (JGI-PGF)"/>
            <person name="Walter F."/>
            <person name="Albersmeier A."/>
            <person name="Kalinowski J."/>
            <person name="Ruckert C."/>
        </authorList>
    </citation>
    <scope>NUCLEOTIDE SEQUENCE</scope>
    <source>
        <strain evidence="5">CGMCC 4.5737</strain>
    </source>
</reference>
<evidence type="ECO:0000313" key="6">
    <source>
        <dbReference type="Proteomes" id="UP000637578"/>
    </source>
</evidence>
<dbReference type="CDD" id="cd05374">
    <property type="entry name" value="17beta-HSD-like_SDR_c"/>
    <property type="match status" value="1"/>
</dbReference>
<organism evidence="5 6">
    <name type="scientific">Longimycelium tulufanense</name>
    <dbReference type="NCBI Taxonomy" id="907463"/>
    <lineage>
        <taxon>Bacteria</taxon>
        <taxon>Bacillati</taxon>
        <taxon>Actinomycetota</taxon>
        <taxon>Actinomycetes</taxon>
        <taxon>Pseudonocardiales</taxon>
        <taxon>Pseudonocardiaceae</taxon>
        <taxon>Longimycelium</taxon>
    </lineage>
</organism>
<evidence type="ECO:0000313" key="5">
    <source>
        <dbReference type="EMBL" id="GGM41417.1"/>
    </source>
</evidence>
<dbReference type="Proteomes" id="UP000637578">
    <property type="component" value="Unassembled WGS sequence"/>
</dbReference>
<dbReference type="InterPro" id="IPR002347">
    <property type="entry name" value="SDR_fam"/>
</dbReference>